<dbReference type="EC" id="7.1.1.-" evidence="2"/>
<dbReference type="Gene3D" id="1.20.120.1200">
    <property type="entry name" value="NADH-ubiquinone/plastoquinone oxidoreductase chain 6, subunit NuoJ"/>
    <property type="match status" value="1"/>
</dbReference>
<keyword evidence="4" id="KW-1185">Reference proteome</keyword>
<dbReference type="EMBL" id="JAESVB010000004">
    <property type="protein sequence ID" value="MCB8875819.1"/>
    <property type="molecule type" value="Genomic_DNA"/>
</dbReference>
<comment type="similarity">
    <text evidence="1 2">Belongs to the complex I subunit 6 family.</text>
</comment>
<keyword evidence="2" id="KW-1003">Cell membrane</keyword>
<dbReference type="InterPro" id="IPR001457">
    <property type="entry name" value="NADH_UbQ/plastoQ_OxRdtase_su6"/>
</dbReference>
<dbReference type="Proteomes" id="UP000708298">
    <property type="component" value="Unassembled WGS sequence"/>
</dbReference>
<gene>
    <name evidence="3" type="ORF">ASILVAE211_11555</name>
</gene>
<keyword evidence="2" id="KW-0472">Membrane</keyword>
<keyword evidence="3" id="KW-0560">Oxidoreductase</keyword>
<keyword evidence="2" id="KW-0874">Quinone</keyword>
<feature type="transmembrane region" description="Helical" evidence="2">
    <location>
        <begin position="90"/>
        <end position="115"/>
    </location>
</feature>
<sequence length="242" mass="25989">MFAQIFFYLFAAILIVSSVMVVTSRNPVHSVLFLILCFFNAAALFLIAGAEFLAFILIIVYVGAVAVLFLFVVMMLDIDFSELRAGVQRYAPIGAVVGIILLLELVMAVGGWKIAPAAAGLRMTPMPFGISNTDAIGRILYTQYAFLFETSSVVLMVAMIGAIVLTHRERTRSKSQNIARQNARQPADALTMMDVPIGVGVKQLGILRPDAARTDPALTAPGPKVTLPEGDAVAVTHKPGAH</sequence>
<dbReference type="NCBIfam" id="NF005164">
    <property type="entry name" value="PRK06638.1-4"/>
    <property type="match status" value="1"/>
</dbReference>
<dbReference type="RefSeq" id="WP_227321645.1">
    <property type="nucleotide sequence ID" value="NZ_JAESVB010000004.1"/>
</dbReference>
<comment type="function">
    <text evidence="2">NDH-1 shuttles electrons from NADH, via FMN and iron-sulfur (Fe-S) centers, to quinones in the respiratory chain. Couples the redox reaction to proton translocation (for every two electrons transferred, four hydrogen ions are translocated across the cytoplasmic membrane), and thus conserves the redox energy in a proton gradient.</text>
</comment>
<feature type="transmembrane region" description="Helical" evidence="2">
    <location>
        <begin position="54"/>
        <end position="78"/>
    </location>
</feature>
<dbReference type="InterPro" id="IPR042106">
    <property type="entry name" value="Nuo/plastoQ_OxRdtase_6_NuoJ"/>
</dbReference>
<comment type="catalytic activity">
    <reaction evidence="2">
        <text>a quinone + NADH + 5 H(+)(in) = a quinol + NAD(+) + 4 H(+)(out)</text>
        <dbReference type="Rhea" id="RHEA:57888"/>
        <dbReference type="ChEBI" id="CHEBI:15378"/>
        <dbReference type="ChEBI" id="CHEBI:24646"/>
        <dbReference type="ChEBI" id="CHEBI:57540"/>
        <dbReference type="ChEBI" id="CHEBI:57945"/>
        <dbReference type="ChEBI" id="CHEBI:132124"/>
    </reaction>
</comment>
<dbReference type="AlphaFoldDB" id="A0A964DZ78"/>
<dbReference type="GO" id="GO:0048038">
    <property type="term" value="F:quinone binding"/>
    <property type="evidence" value="ECO:0007669"/>
    <property type="project" value="UniProtKB-UniRule"/>
</dbReference>
<evidence type="ECO:0000256" key="2">
    <source>
        <dbReference type="RuleBase" id="RU004429"/>
    </source>
</evidence>
<proteinExistence type="inferred from homology"/>
<dbReference type="PANTHER" id="PTHR33269">
    <property type="entry name" value="NADH-UBIQUINONE OXIDOREDUCTASE CHAIN 6"/>
    <property type="match status" value="1"/>
</dbReference>
<feature type="transmembrane region" description="Helical" evidence="2">
    <location>
        <begin position="6"/>
        <end position="24"/>
    </location>
</feature>
<feature type="transmembrane region" description="Helical" evidence="2">
    <location>
        <begin position="31"/>
        <end position="48"/>
    </location>
</feature>
<protein>
    <recommendedName>
        <fullName evidence="2">NADH-quinone oxidoreductase subunit J</fullName>
        <ecNumber evidence="2">7.1.1.-</ecNumber>
    </recommendedName>
</protein>
<dbReference type="GO" id="GO:0005886">
    <property type="term" value="C:plasma membrane"/>
    <property type="evidence" value="ECO:0007669"/>
    <property type="project" value="UniProtKB-SubCell"/>
</dbReference>
<dbReference type="PANTHER" id="PTHR33269:SF17">
    <property type="entry name" value="NADH-UBIQUINONE OXIDOREDUCTASE CHAIN 6"/>
    <property type="match status" value="1"/>
</dbReference>
<comment type="caution">
    <text evidence="3">The sequence shown here is derived from an EMBL/GenBank/DDBJ whole genome shotgun (WGS) entry which is preliminary data.</text>
</comment>
<keyword evidence="2" id="KW-1133">Transmembrane helix</keyword>
<reference evidence="3" key="2">
    <citation type="submission" date="2021-01" db="EMBL/GenBank/DDBJ databases">
        <authorList>
            <person name="Mieszkin S."/>
            <person name="Pouder E."/>
            <person name="Alain K."/>
        </authorList>
    </citation>
    <scope>NUCLEOTIDE SEQUENCE</scope>
    <source>
        <strain evidence="3">HW T2.11</strain>
    </source>
</reference>
<keyword evidence="2" id="KW-0812">Transmembrane</keyword>
<keyword evidence="2" id="KW-0520">NAD</keyword>
<name>A0A964DZ78_9PROT</name>
<dbReference type="GO" id="GO:0008137">
    <property type="term" value="F:NADH dehydrogenase (ubiquinone) activity"/>
    <property type="evidence" value="ECO:0007669"/>
    <property type="project" value="UniProtKB-UniRule"/>
</dbReference>
<comment type="subcellular location">
    <subcellularLocation>
        <location evidence="2">Cell membrane</location>
        <topology evidence="2">Multi-pass membrane protein</topology>
    </subcellularLocation>
</comment>
<evidence type="ECO:0000313" key="3">
    <source>
        <dbReference type="EMBL" id="MCB8875819.1"/>
    </source>
</evidence>
<dbReference type="GO" id="GO:0016491">
    <property type="term" value="F:oxidoreductase activity"/>
    <property type="evidence" value="ECO:0007669"/>
    <property type="project" value="UniProtKB-KW"/>
</dbReference>
<evidence type="ECO:0000256" key="1">
    <source>
        <dbReference type="ARBA" id="ARBA00005698"/>
    </source>
</evidence>
<dbReference type="Pfam" id="PF00499">
    <property type="entry name" value="Oxidored_q3"/>
    <property type="match status" value="1"/>
</dbReference>
<organism evidence="3 4">
    <name type="scientific">Acidisoma silvae</name>
    <dbReference type="NCBI Taxonomy" id="2802396"/>
    <lineage>
        <taxon>Bacteria</taxon>
        <taxon>Pseudomonadati</taxon>
        <taxon>Pseudomonadota</taxon>
        <taxon>Alphaproteobacteria</taxon>
        <taxon>Acetobacterales</taxon>
        <taxon>Acidocellaceae</taxon>
        <taxon>Acidisoma</taxon>
    </lineage>
</organism>
<reference evidence="3" key="1">
    <citation type="journal article" date="2021" name="Microorganisms">
        <title>Acidisoma silvae sp. nov. and Acidisomacellulosilytica sp. nov., Two Acidophilic Bacteria Isolated from Decaying Wood, Hydrolyzing Cellulose and Producing Poly-3-hydroxybutyrate.</title>
        <authorList>
            <person name="Mieszkin S."/>
            <person name="Pouder E."/>
            <person name="Uroz S."/>
            <person name="Simon-Colin C."/>
            <person name="Alain K."/>
        </authorList>
    </citation>
    <scope>NUCLEOTIDE SEQUENCE</scope>
    <source>
        <strain evidence="3">HW T2.11</strain>
    </source>
</reference>
<feature type="transmembrane region" description="Helical" evidence="2">
    <location>
        <begin position="144"/>
        <end position="165"/>
    </location>
</feature>
<accession>A0A964DZ78</accession>
<evidence type="ECO:0000313" key="4">
    <source>
        <dbReference type="Proteomes" id="UP000708298"/>
    </source>
</evidence>